<gene>
    <name evidence="14" type="ORF">AFUS01_LOCUS15486</name>
</gene>
<evidence type="ECO:0000256" key="8">
    <source>
        <dbReference type="ARBA" id="ARBA00022848"/>
    </source>
</evidence>
<evidence type="ECO:0000256" key="6">
    <source>
        <dbReference type="ARBA" id="ARBA00022723"/>
    </source>
</evidence>
<keyword evidence="9 12" id="KW-0560">Oxidoreductase</keyword>
<evidence type="ECO:0000256" key="2">
    <source>
        <dbReference type="ARBA" id="ARBA00004524"/>
    </source>
</evidence>
<keyword evidence="15" id="KW-1185">Reference proteome</keyword>
<feature type="signal peptide" evidence="13">
    <location>
        <begin position="1"/>
        <end position="25"/>
    </location>
</feature>
<evidence type="ECO:0000256" key="7">
    <source>
        <dbReference type="ARBA" id="ARBA00022824"/>
    </source>
</evidence>
<keyword evidence="11" id="KW-0472">Membrane</keyword>
<feature type="non-terminal residue" evidence="14">
    <location>
        <position position="1"/>
    </location>
</feature>
<dbReference type="InterPro" id="IPR001128">
    <property type="entry name" value="Cyt_P450"/>
</dbReference>
<dbReference type="Proteomes" id="UP000708208">
    <property type="component" value="Unassembled WGS sequence"/>
</dbReference>
<organism evidence="14 15">
    <name type="scientific">Allacma fusca</name>
    <dbReference type="NCBI Taxonomy" id="39272"/>
    <lineage>
        <taxon>Eukaryota</taxon>
        <taxon>Metazoa</taxon>
        <taxon>Ecdysozoa</taxon>
        <taxon>Arthropoda</taxon>
        <taxon>Hexapoda</taxon>
        <taxon>Collembola</taxon>
        <taxon>Symphypleona</taxon>
        <taxon>Sminthuridae</taxon>
        <taxon>Allacma</taxon>
    </lineage>
</organism>
<comment type="similarity">
    <text evidence="4 12">Belongs to the cytochrome P450 family.</text>
</comment>
<evidence type="ECO:0000256" key="3">
    <source>
        <dbReference type="ARBA" id="ARBA00004586"/>
    </source>
</evidence>
<dbReference type="AlphaFoldDB" id="A0A8J2JSP0"/>
<dbReference type="GO" id="GO:0005506">
    <property type="term" value="F:iron ion binding"/>
    <property type="evidence" value="ECO:0007669"/>
    <property type="project" value="InterPro"/>
</dbReference>
<dbReference type="GO" id="GO:0016705">
    <property type="term" value="F:oxidoreductase activity, acting on paired donors, with incorporation or reduction of molecular oxygen"/>
    <property type="evidence" value="ECO:0007669"/>
    <property type="project" value="InterPro"/>
</dbReference>
<evidence type="ECO:0000256" key="4">
    <source>
        <dbReference type="ARBA" id="ARBA00010617"/>
    </source>
</evidence>
<evidence type="ECO:0000256" key="5">
    <source>
        <dbReference type="ARBA" id="ARBA00022617"/>
    </source>
</evidence>
<keyword evidence="8" id="KW-0492">Microsome</keyword>
<feature type="chain" id="PRO_5035156019" description="Cytochrome P450" evidence="13">
    <location>
        <begin position="26"/>
        <end position="642"/>
    </location>
</feature>
<name>A0A8J2JSP0_9HEXA</name>
<evidence type="ECO:0000256" key="9">
    <source>
        <dbReference type="ARBA" id="ARBA00023002"/>
    </source>
</evidence>
<dbReference type="Pfam" id="PF00067">
    <property type="entry name" value="p450"/>
    <property type="match status" value="1"/>
</dbReference>
<evidence type="ECO:0000313" key="15">
    <source>
        <dbReference type="Proteomes" id="UP000708208"/>
    </source>
</evidence>
<dbReference type="PROSITE" id="PS00086">
    <property type="entry name" value="CYTOCHROME_P450"/>
    <property type="match status" value="1"/>
</dbReference>
<dbReference type="EMBL" id="CAJVCH010137394">
    <property type="protein sequence ID" value="CAG7726578.1"/>
    <property type="molecule type" value="Genomic_DNA"/>
</dbReference>
<dbReference type="PANTHER" id="PTHR24291">
    <property type="entry name" value="CYTOCHROME P450 FAMILY 4"/>
    <property type="match status" value="1"/>
</dbReference>
<keyword evidence="12" id="KW-0503">Monooxygenase</keyword>
<dbReference type="InterPro" id="IPR017972">
    <property type="entry name" value="Cyt_P450_CS"/>
</dbReference>
<evidence type="ECO:0008006" key="16">
    <source>
        <dbReference type="Google" id="ProtNLM"/>
    </source>
</evidence>
<evidence type="ECO:0000313" key="14">
    <source>
        <dbReference type="EMBL" id="CAG7726578.1"/>
    </source>
</evidence>
<dbReference type="GO" id="GO:0005789">
    <property type="term" value="C:endoplasmic reticulum membrane"/>
    <property type="evidence" value="ECO:0007669"/>
    <property type="project" value="UniProtKB-SubCell"/>
</dbReference>
<dbReference type="PANTHER" id="PTHR24291:SF189">
    <property type="entry name" value="CYTOCHROME P450 4C3-RELATED"/>
    <property type="match status" value="1"/>
</dbReference>
<keyword evidence="6 12" id="KW-0479">Metal-binding</keyword>
<accession>A0A8J2JSP0</accession>
<comment type="caution">
    <text evidence="14">The sequence shown here is derived from an EMBL/GenBank/DDBJ whole genome shotgun (WGS) entry which is preliminary data.</text>
</comment>
<dbReference type="GO" id="GO:0020037">
    <property type="term" value="F:heme binding"/>
    <property type="evidence" value="ECO:0007669"/>
    <property type="project" value="InterPro"/>
</dbReference>
<protein>
    <recommendedName>
        <fullName evidence="16">Cytochrome P450</fullName>
    </recommendedName>
</protein>
<evidence type="ECO:0000256" key="11">
    <source>
        <dbReference type="ARBA" id="ARBA00023136"/>
    </source>
</evidence>
<evidence type="ECO:0000256" key="13">
    <source>
        <dbReference type="SAM" id="SignalP"/>
    </source>
</evidence>
<evidence type="ECO:0000256" key="10">
    <source>
        <dbReference type="ARBA" id="ARBA00023004"/>
    </source>
</evidence>
<evidence type="ECO:0000256" key="1">
    <source>
        <dbReference type="ARBA" id="ARBA00001971"/>
    </source>
</evidence>
<keyword evidence="7" id="KW-0256">Endoplasmic reticulum</keyword>
<dbReference type="CDD" id="cd20628">
    <property type="entry name" value="CYP4"/>
    <property type="match status" value="1"/>
</dbReference>
<comment type="cofactor">
    <cofactor evidence="1">
        <name>heme</name>
        <dbReference type="ChEBI" id="CHEBI:30413"/>
    </cofactor>
</comment>
<dbReference type="InterPro" id="IPR050196">
    <property type="entry name" value="Cytochrome_P450_Monoox"/>
</dbReference>
<dbReference type="GO" id="GO:0004497">
    <property type="term" value="F:monooxygenase activity"/>
    <property type="evidence" value="ECO:0007669"/>
    <property type="project" value="UniProtKB-KW"/>
</dbReference>
<keyword evidence="10 12" id="KW-0408">Iron</keyword>
<keyword evidence="13" id="KW-0732">Signal</keyword>
<dbReference type="OrthoDB" id="1470350at2759"/>
<reference evidence="14" key="1">
    <citation type="submission" date="2021-06" db="EMBL/GenBank/DDBJ databases">
        <authorList>
            <person name="Hodson N. C."/>
            <person name="Mongue J. A."/>
            <person name="Jaron S. K."/>
        </authorList>
    </citation>
    <scope>NUCLEOTIDE SEQUENCE</scope>
</reference>
<evidence type="ECO:0000256" key="12">
    <source>
        <dbReference type="RuleBase" id="RU000461"/>
    </source>
</evidence>
<proteinExistence type="inferred from homology"/>
<comment type="subcellular location">
    <subcellularLocation>
        <location evidence="3">Endoplasmic reticulum membrane</location>
    </subcellularLocation>
    <subcellularLocation>
        <location evidence="2">Microsome membrane</location>
    </subcellularLocation>
</comment>
<keyword evidence="5 12" id="KW-0349">Heme</keyword>
<sequence length="642" mass="74153">MIVPFLLLFISIFLLFLSLRNPGEKNEFFRKIPGPNQWPIIGSVLDVNIPLEKYYQWAISLHKRFGNRCVLRTFGMNFVILSDPDDIEKLLTSSSHIQKGTTYKFLLPWLGTGLITSQGQKWQKRRKMLTSAFHFRILEDFLVIFDEHANIFVDVLRKDFSDGKERNISPYISCLGIDIIGETAMGKSFNSQRTKDTSYLQAVEKACEVAMYRAFRPHFWLDTIFNITPYGQLYKANLKTLHDFTDQVIEARKETKGKRLVRKLSRTNSEEVYWHGRRRMAFLDLLLEAQKNPENELTDADIREEVDTFMFAGQDTSATCMSWTIFLLGLYPHCQEKVLDEMDAIFGEDRTRPTTSKDLAEMKYLEMCIKESLRLFPIVAGFTRRTTTDLALDDEVTIPPGTDVAVAPLMVHRNEILYPEPEKYDPDRFLPENTRNRHPLAYIPFSAGQRNCIGQKFAMMEMKVILSNLFRHFKVEAAERIEDMTILIEVTMKPKDGHKRCLSIPIRYSPVSFTTAIRRKVANLAPHNKEWKDYPIKIWQKCFSYDSAKSCVQILQDKSDLDSLSCGTILSPVKASTSKSAHLFTTALETTPEVGSTSEWIKKIEDRNTKFYKIVLTKLTAIEKDIAEIKRFQLSAECYSDL</sequence>